<evidence type="ECO:0000256" key="1">
    <source>
        <dbReference type="SAM" id="MobiDB-lite"/>
    </source>
</evidence>
<dbReference type="Proteomes" id="UP000663889">
    <property type="component" value="Unassembled WGS sequence"/>
</dbReference>
<evidence type="ECO:0000313" key="2">
    <source>
        <dbReference type="EMBL" id="CAF1586701.1"/>
    </source>
</evidence>
<organism evidence="2 3">
    <name type="scientific">Rotaria sordida</name>
    <dbReference type="NCBI Taxonomy" id="392033"/>
    <lineage>
        <taxon>Eukaryota</taxon>
        <taxon>Metazoa</taxon>
        <taxon>Spiralia</taxon>
        <taxon>Gnathifera</taxon>
        <taxon>Rotifera</taxon>
        <taxon>Eurotatoria</taxon>
        <taxon>Bdelloidea</taxon>
        <taxon>Philodinida</taxon>
        <taxon>Philodinidae</taxon>
        <taxon>Rotaria</taxon>
    </lineage>
</organism>
<reference evidence="2" key="1">
    <citation type="submission" date="2021-02" db="EMBL/GenBank/DDBJ databases">
        <authorList>
            <person name="Nowell W R."/>
        </authorList>
    </citation>
    <scope>NUCLEOTIDE SEQUENCE</scope>
</reference>
<gene>
    <name evidence="2" type="ORF">SEV965_LOCUS40019</name>
</gene>
<name>A0A815ZSS2_9BILA</name>
<feature type="compositionally biased region" description="Polar residues" evidence="1">
    <location>
        <begin position="1"/>
        <end position="19"/>
    </location>
</feature>
<feature type="non-terminal residue" evidence="2">
    <location>
        <position position="1"/>
    </location>
</feature>
<dbReference type="AlphaFoldDB" id="A0A815ZSS2"/>
<proteinExistence type="predicted"/>
<accession>A0A815ZSS2</accession>
<evidence type="ECO:0000313" key="3">
    <source>
        <dbReference type="Proteomes" id="UP000663889"/>
    </source>
</evidence>
<feature type="compositionally biased region" description="Low complexity" evidence="1">
    <location>
        <begin position="20"/>
        <end position="43"/>
    </location>
</feature>
<sequence>STPLNNLSGSIFGSNASLKPSNNTNNGFSFPGFGNTTTPTNGFQFSTPSAKSIADQTYAFSEP</sequence>
<protein>
    <submittedName>
        <fullName evidence="2">Uncharacterized protein</fullName>
    </submittedName>
</protein>
<comment type="caution">
    <text evidence="2">The sequence shown here is derived from an EMBL/GenBank/DDBJ whole genome shotgun (WGS) entry which is preliminary data.</text>
</comment>
<feature type="region of interest" description="Disordered" evidence="1">
    <location>
        <begin position="1"/>
        <end position="49"/>
    </location>
</feature>
<dbReference type="EMBL" id="CAJNOU010020999">
    <property type="protein sequence ID" value="CAF1586701.1"/>
    <property type="molecule type" value="Genomic_DNA"/>
</dbReference>